<protein>
    <recommendedName>
        <fullName evidence="2">FAS1 domain-containing protein</fullName>
    </recommendedName>
</protein>
<keyword evidence="4" id="KW-1185">Reference proteome</keyword>
<feature type="signal peptide" evidence="1">
    <location>
        <begin position="1"/>
        <end position="27"/>
    </location>
</feature>
<dbReference type="EMBL" id="JBBNFP010000004">
    <property type="protein sequence ID" value="MEQ2485874.1"/>
    <property type="molecule type" value="Genomic_DNA"/>
</dbReference>
<evidence type="ECO:0000313" key="3">
    <source>
        <dbReference type="EMBL" id="MEQ2485874.1"/>
    </source>
</evidence>
<proteinExistence type="predicted"/>
<dbReference type="Gene3D" id="2.30.180.10">
    <property type="entry name" value="FAS1 domain"/>
    <property type="match status" value="1"/>
</dbReference>
<comment type="caution">
    <text evidence="3">The sequence shown here is derived from an EMBL/GenBank/DDBJ whole genome shotgun (WGS) entry which is preliminary data.</text>
</comment>
<gene>
    <name evidence="3" type="ORF">AAAT34_02245</name>
</gene>
<dbReference type="SUPFAM" id="SSF82153">
    <property type="entry name" value="FAS1 domain"/>
    <property type="match status" value="1"/>
</dbReference>
<keyword evidence="1" id="KW-0732">Signal</keyword>
<feature type="domain" description="FAS1" evidence="2">
    <location>
        <begin position="43"/>
        <end position="178"/>
    </location>
</feature>
<dbReference type="Proteomes" id="UP001487296">
    <property type="component" value="Unassembled WGS sequence"/>
</dbReference>
<dbReference type="InterPro" id="IPR000782">
    <property type="entry name" value="FAS1_domain"/>
</dbReference>
<reference evidence="3 4" key="1">
    <citation type="submission" date="2024-04" db="EMBL/GenBank/DDBJ databases">
        <title>Human intestinal bacterial collection.</title>
        <authorList>
            <person name="Pauvert C."/>
            <person name="Hitch T.C.A."/>
            <person name="Clavel T."/>
        </authorList>
    </citation>
    <scope>NUCLEOTIDE SEQUENCE [LARGE SCALE GENOMIC DNA]</scope>
    <source>
        <strain evidence="3 4">CLA-AA-H145</strain>
    </source>
</reference>
<sequence length="559" mass="62884">MKTTINHIMGKAWLGLAALALPLASCSDWDDHYDPSTGDEGSKTTLWQAISSQSELSNFARVLKGCDYDRNLSGSQTYTVFALTNDGLTADQADSLVSAYQEQKNKGVRDNDNTVIRQFVQNHISLFTQPVSTLTNDTLTMLNGKMEPVSPTAIGKETFITSNALHTNGVLFTIGKKIDYFPNIFEYLGIDNSIDSAYQFINSYSRYEFSEAASVPGGINADGQTEYLDSVVVLRNSLFSTLGQINSEDSTYWMLVPTNDQWTRMVNEYHDYFDYANTVNKRDSMQEANTRLAILSGTVFSRTINPDAAFADSAVSTQAFEYQVRKAMDLEPYNIFYRPFDAGGIFDGTSDIECSNGHVRIASQFNVPKTKTFFRTVKVEAENISRQDTLIDASQPLPIHQVSSDNPFYDKISSNTFVDVIAENTSTNPNHFPVASIQYSIPDLLSNVGYDIYVVFAPQHAYNPYIPEKDLLPNRFRCMLYYTNKDNRQLNRRLELKTNDPMKVDTVQVASNFKFPACSYGLTQPNVKLRIMSQVSQSQTAMYSTDFHIDCIIFKPHED</sequence>
<evidence type="ECO:0000259" key="2">
    <source>
        <dbReference type="PROSITE" id="PS50213"/>
    </source>
</evidence>
<organism evidence="3 4">
    <name type="scientific">Hallella faecis</name>
    <dbReference type="NCBI Taxonomy" id="2841596"/>
    <lineage>
        <taxon>Bacteria</taxon>
        <taxon>Pseudomonadati</taxon>
        <taxon>Bacteroidota</taxon>
        <taxon>Bacteroidia</taxon>
        <taxon>Bacteroidales</taxon>
        <taxon>Prevotellaceae</taxon>
        <taxon>Hallella</taxon>
    </lineage>
</organism>
<evidence type="ECO:0000256" key="1">
    <source>
        <dbReference type="SAM" id="SignalP"/>
    </source>
</evidence>
<dbReference type="RefSeq" id="WP_215758869.1">
    <property type="nucleotide sequence ID" value="NZ_JAHKBE010000003.1"/>
</dbReference>
<accession>A0ABV1FN94</accession>
<feature type="chain" id="PRO_5045493363" description="FAS1 domain-containing protein" evidence="1">
    <location>
        <begin position="28"/>
        <end position="559"/>
    </location>
</feature>
<dbReference type="PROSITE" id="PS50213">
    <property type="entry name" value="FAS1"/>
    <property type="match status" value="1"/>
</dbReference>
<name>A0ABV1FN94_9BACT</name>
<dbReference type="InterPro" id="IPR036378">
    <property type="entry name" value="FAS1_dom_sf"/>
</dbReference>
<evidence type="ECO:0000313" key="4">
    <source>
        <dbReference type="Proteomes" id="UP001487296"/>
    </source>
</evidence>